<protein>
    <submittedName>
        <fullName evidence="2">Uncharacterized protein</fullName>
    </submittedName>
</protein>
<gene>
    <name evidence="2" type="ORF">HUJ06_018802</name>
</gene>
<feature type="signal peptide" evidence="1">
    <location>
        <begin position="1"/>
        <end position="17"/>
    </location>
</feature>
<accession>A0A822ZZS9</accession>
<sequence length="121" mass="13288">MTSVWAVWLLTWASVRARAFAETGFGQFKTTEEPELITEPGSSALKGVPWNPKVLFGKSANRVLRSKKRAGQGVKLIISDVAVEVEVATDKPTIRIISTDHSDSDRLNHPVFEGVKVASLR</sequence>
<evidence type="ECO:0000256" key="1">
    <source>
        <dbReference type="SAM" id="SignalP"/>
    </source>
</evidence>
<organism evidence="2 3">
    <name type="scientific">Nelumbo nucifera</name>
    <name type="common">Sacred lotus</name>
    <dbReference type="NCBI Taxonomy" id="4432"/>
    <lineage>
        <taxon>Eukaryota</taxon>
        <taxon>Viridiplantae</taxon>
        <taxon>Streptophyta</taxon>
        <taxon>Embryophyta</taxon>
        <taxon>Tracheophyta</taxon>
        <taxon>Spermatophyta</taxon>
        <taxon>Magnoliopsida</taxon>
        <taxon>Proteales</taxon>
        <taxon>Nelumbonaceae</taxon>
        <taxon>Nelumbo</taxon>
    </lineage>
</organism>
<name>A0A822ZZS9_NELNU</name>
<comment type="caution">
    <text evidence="2">The sequence shown here is derived from an EMBL/GenBank/DDBJ whole genome shotgun (WGS) entry which is preliminary data.</text>
</comment>
<feature type="chain" id="PRO_5032797802" evidence="1">
    <location>
        <begin position="18"/>
        <end position="121"/>
    </location>
</feature>
<dbReference type="AlphaFoldDB" id="A0A822ZZS9"/>
<keyword evidence="3" id="KW-1185">Reference proteome</keyword>
<dbReference type="Proteomes" id="UP000607653">
    <property type="component" value="Unassembled WGS sequence"/>
</dbReference>
<reference evidence="2 3" key="1">
    <citation type="journal article" date="2020" name="Mol. Biol. Evol.">
        <title>Distinct Expression and Methylation Patterns for Genes with Different Fates following a Single Whole-Genome Duplication in Flowering Plants.</title>
        <authorList>
            <person name="Shi T."/>
            <person name="Rahmani R.S."/>
            <person name="Gugger P.F."/>
            <person name="Wang M."/>
            <person name="Li H."/>
            <person name="Zhang Y."/>
            <person name="Li Z."/>
            <person name="Wang Q."/>
            <person name="Van de Peer Y."/>
            <person name="Marchal K."/>
            <person name="Chen J."/>
        </authorList>
    </citation>
    <scope>NUCLEOTIDE SEQUENCE [LARGE SCALE GENOMIC DNA]</scope>
    <source>
        <tissue evidence="2">Leaf</tissue>
    </source>
</reference>
<evidence type="ECO:0000313" key="3">
    <source>
        <dbReference type="Proteomes" id="UP000607653"/>
    </source>
</evidence>
<evidence type="ECO:0000313" key="2">
    <source>
        <dbReference type="EMBL" id="DAD48865.1"/>
    </source>
</evidence>
<proteinExistence type="predicted"/>
<dbReference type="EMBL" id="DUZY01000008">
    <property type="protein sequence ID" value="DAD48865.1"/>
    <property type="molecule type" value="Genomic_DNA"/>
</dbReference>
<keyword evidence="1" id="KW-0732">Signal</keyword>